<keyword evidence="4 6" id="KW-0862">Zinc</keyword>
<dbReference type="Gene3D" id="2.60.120.520">
    <property type="entry name" value="pectin degrading enzyme 5-keto 4- deoxyuronate isomerase, domain 1"/>
    <property type="match status" value="1"/>
</dbReference>
<keyword evidence="8" id="KW-1185">Reference proteome</keyword>
<keyword evidence="3 6" id="KW-0479">Metal-binding</keyword>
<dbReference type="EC" id="5.3.1.17" evidence="6"/>
<organism evidence="7 8">
    <name type="scientific">Anaerosolibacter carboniphilus</name>
    <dbReference type="NCBI Taxonomy" id="1417629"/>
    <lineage>
        <taxon>Bacteria</taxon>
        <taxon>Bacillati</taxon>
        <taxon>Bacillota</taxon>
        <taxon>Clostridia</taxon>
        <taxon>Peptostreptococcales</taxon>
        <taxon>Thermotaleaceae</taxon>
        <taxon>Anaerosolibacter</taxon>
    </lineage>
</organism>
<dbReference type="Pfam" id="PF04962">
    <property type="entry name" value="KduI"/>
    <property type="match status" value="1"/>
</dbReference>
<dbReference type="InterPro" id="IPR014710">
    <property type="entry name" value="RmlC-like_jellyroll"/>
</dbReference>
<evidence type="ECO:0000256" key="3">
    <source>
        <dbReference type="ARBA" id="ARBA00022723"/>
    </source>
</evidence>
<comment type="caution">
    <text evidence="7">The sequence shown here is derived from an EMBL/GenBank/DDBJ whole genome shotgun (WGS) entry which is preliminary data.</text>
</comment>
<evidence type="ECO:0000313" key="7">
    <source>
        <dbReference type="EMBL" id="MBB6218496.1"/>
    </source>
</evidence>
<accession>A0A841KXM3</accession>
<sequence length="278" mass="31628">MNLEIRYANHPDDSRYYTTEELRKNYLIEKLFVENEAALVYSHIDRIIAGGIMPVGEKIKLSAGKELGVSYFFERREAGIINIGGKGKVIIDGNEFILDNADGLYIGMGSKDVTFESENTNSPAKFYFNSSPAHKAFPTRMITLEQAKKVRLGEKENLNVRTINQYVHPDVCESCQLVMGMTILDPGNVWNTMPAHTHERRMEVYMYFNMDEGARVFHLMGQPQETRHIVMANEQAVISPSWSIHSGVGTSNYTFIWGMCGENIEFTDMDHIAIKDIR</sequence>
<dbReference type="InterPro" id="IPR007045">
    <property type="entry name" value="KduI"/>
</dbReference>
<dbReference type="CDD" id="cd20491">
    <property type="entry name" value="cupin_KduI_C"/>
    <property type="match status" value="1"/>
</dbReference>
<feature type="binding site" evidence="6">
    <location>
        <position position="198"/>
    </location>
    <ligand>
        <name>Zn(2+)</name>
        <dbReference type="ChEBI" id="CHEBI:29105"/>
    </ligand>
</feature>
<evidence type="ECO:0000256" key="4">
    <source>
        <dbReference type="ARBA" id="ARBA00022833"/>
    </source>
</evidence>
<dbReference type="GO" id="GO:0008697">
    <property type="term" value="F:4-deoxy-L-threo-5-hexosulose-uronate ketol-isomerase activity"/>
    <property type="evidence" value="ECO:0007669"/>
    <property type="project" value="UniProtKB-UniRule"/>
</dbReference>
<dbReference type="SUPFAM" id="SSF51182">
    <property type="entry name" value="RmlC-like cupins"/>
    <property type="match status" value="1"/>
</dbReference>
<comment type="function">
    <text evidence="6">Catalyzes the isomerization of 5-dehydro-4-deoxy-D-glucuronate to 3-deoxy-D-glycero-2,5-hexodiulosonate.</text>
</comment>
<dbReference type="RefSeq" id="WP_184313019.1">
    <property type="nucleotide sequence ID" value="NZ_JACHEN010000040.1"/>
</dbReference>
<dbReference type="GO" id="GO:0008270">
    <property type="term" value="F:zinc ion binding"/>
    <property type="evidence" value="ECO:0007669"/>
    <property type="project" value="UniProtKB-UniRule"/>
</dbReference>
<dbReference type="UniPathway" id="UPA00545">
    <property type="reaction ID" value="UER00826"/>
</dbReference>
<feature type="binding site" evidence="6">
    <location>
        <position position="245"/>
    </location>
    <ligand>
        <name>Zn(2+)</name>
        <dbReference type="ChEBI" id="CHEBI:29105"/>
    </ligand>
</feature>
<keyword evidence="5 6" id="KW-0413">Isomerase</keyword>
<dbReference type="CDD" id="cd20294">
    <property type="entry name" value="cupin_KduI_N"/>
    <property type="match status" value="1"/>
</dbReference>
<dbReference type="GO" id="GO:0045490">
    <property type="term" value="P:pectin catabolic process"/>
    <property type="evidence" value="ECO:0007669"/>
    <property type="project" value="UniProtKB-UniRule"/>
</dbReference>
<comment type="cofactor">
    <cofactor evidence="6">
        <name>Zn(2+)</name>
        <dbReference type="ChEBI" id="CHEBI:29105"/>
    </cofactor>
    <text evidence="6">Binds 1 zinc ion per subunit.</text>
</comment>
<evidence type="ECO:0000256" key="6">
    <source>
        <dbReference type="HAMAP-Rule" id="MF_00687"/>
    </source>
</evidence>
<evidence type="ECO:0000313" key="8">
    <source>
        <dbReference type="Proteomes" id="UP000579281"/>
    </source>
</evidence>
<dbReference type="HAMAP" id="MF_00687">
    <property type="entry name" value="KduI"/>
    <property type="match status" value="1"/>
</dbReference>
<gene>
    <name evidence="6" type="primary">kduI</name>
    <name evidence="7" type="ORF">HNQ80_004662</name>
</gene>
<dbReference type="AlphaFoldDB" id="A0A841KXM3"/>
<comment type="catalytic activity">
    <reaction evidence="1 6">
        <text>5-dehydro-4-deoxy-D-glucuronate = 3-deoxy-D-glycero-2,5-hexodiulosonate</text>
        <dbReference type="Rhea" id="RHEA:23896"/>
        <dbReference type="ChEBI" id="CHEBI:17117"/>
        <dbReference type="ChEBI" id="CHEBI:29071"/>
        <dbReference type="EC" id="5.3.1.17"/>
    </reaction>
</comment>
<dbReference type="PIRSF" id="PIRSF006625">
    <property type="entry name" value="KduI"/>
    <property type="match status" value="1"/>
</dbReference>
<proteinExistence type="inferred from homology"/>
<dbReference type="Proteomes" id="UP000579281">
    <property type="component" value="Unassembled WGS sequence"/>
</dbReference>
<dbReference type="Gene3D" id="2.60.120.10">
    <property type="entry name" value="Jelly Rolls"/>
    <property type="match status" value="1"/>
</dbReference>
<dbReference type="EMBL" id="JACHEN010000040">
    <property type="protein sequence ID" value="MBB6218496.1"/>
    <property type="molecule type" value="Genomic_DNA"/>
</dbReference>
<comment type="similarity">
    <text evidence="2 6">Belongs to the KduI family.</text>
</comment>
<name>A0A841KXM3_9FIRM</name>
<dbReference type="InterPro" id="IPR011051">
    <property type="entry name" value="RmlC_Cupin_sf"/>
</dbReference>
<dbReference type="GO" id="GO:0019698">
    <property type="term" value="P:D-galacturonate catabolic process"/>
    <property type="evidence" value="ECO:0007669"/>
    <property type="project" value="TreeGrafter"/>
</dbReference>
<dbReference type="PANTHER" id="PTHR38461">
    <property type="entry name" value="4-DEOXY-L-THREO-5-HEXOSULOSE-URONATE KETOL-ISOMERASE"/>
    <property type="match status" value="1"/>
</dbReference>
<dbReference type="InterPro" id="IPR027449">
    <property type="entry name" value="KduI_N"/>
</dbReference>
<dbReference type="InterPro" id="IPR021120">
    <property type="entry name" value="KduI/IolB_isomerase"/>
</dbReference>
<dbReference type="NCBIfam" id="NF002091">
    <property type="entry name" value="PRK00924.1"/>
    <property type="match status" value="1"/>
</dbReference>
<evidence type="ECO:0000256" key="2">
    <source>
        <dbReference type="ARBA" id="ARBA00008086"/>
    </source>
</evidence>
<dbReference type="PANTHER" id="PTHR38461:SF1">
    <property type="entry name" value="4-DEOXY-L-THREO-5-HEXOSULOSE-URONATE KETOL-ISOMERASE"/>
    <property type="match status" value="1"/>
</dbReference>
<evidence type="ECO:0000256" key="1">
    <source>
        <dbReference type="ARBA" id="ARBA00000552"/>
    </source>
</evidence>
<dbReference type="GO" id="GO:0042840">
    <property type="term" value="P:D-glucuronate catabolic process"/>
    <property type="evidence" value="ECO:0007669"/>
    <property type="project" value="TreeGrafter"/>
</dbReference>
<feature type="binding site" evidence="6">
    <location>
        <position position="196"/>
    </location>
    <ligand>
        <name>Zn(2+)</name>
        <dbReference type="ChEBI" id="CHEBI:29105"/>
    </ligand>
</feature>
<protein>
    <recommendedName>
        <fullName evidence="6">4-deoxy-L-threo-5-hexosulose-uronate ketol-isomerase</fullName>
        <ecNumber evidence="6">5.3.1.17</ecNumber>
    </recommendedName>
    <alternativeName>
        <fullName evidence="6">5-keto-4-deoxyuronate isomerase</fullName>
    </alternativeName>
    <alternativeName>
        <fullName evidence="6">DKI isomerase</fullName>
    </alternativeName>
</protein>
<reference evidence="7 8" key="1">
    <citation type="submission" date="2020-08" db="EMBL/GenBank/DDBJ databases">
        <title>Genomic Encyclopedia of Type Strains, Phase IV (KMG-IV): sequencing the most valuable type-strain genomes for metagenomic binning, comparative biology and taxonomic classification.</title>
        <authorList>
            <person name="Goeker M."/>
        </authorList>
    </citation>
    <scope>NUCLEOTIDE SEQUENCE [LARGE SCALE GENOMIC DNA]</scope>
    <source>
        <strain evidence="7 8">DSM 103526</strain>
    </source>
</reference>
<evidence type="ECO:0000256" key="5">
    <source>
        <dbReference type="ARBA" id="ARBA00023235"/>
    </source>
</evidence>
<comment type="pathway">
    <text evidence="6">Glycan metabolism; pectin degradation; 2-dehydro-3-deoxy-D-gluconate from pectin: step 4/5.</text>
</comment>
<feature type="binding site" evidence="6">
    <location>
        <position position="203"/>
    </location>
    <ligand>
        <name>Zn(2+)</name>
        <dbReference type="ChEBI" id="CHEBI:29105"/>
    </ligand>
</feature>